<dbReference type="Proteomes" id="UP000317484">
    <property type="component" value="Unassembled WGS sequence"/>
</dbReference>
<dbReference type="AlphaFoldDB" id="A0A521FE82"/>
<proteinExistence type="predicted"/>
<dbReference type="EMBL" id="FXTJ01000008">
    <property type="protein sequence ID" value="SMO94512.1"/>
    <property type="molecule type" value="Genomic_DNA"/>
</dbReference>
<evidence type="ECO:0000313" key="2">
    <source>
        <dbReference type="Proteomes" id="UP000317484"/>
    </source>
</evidence>
<sequence>MSRPQEAPVSQPVQPQRNAELLGVYVNDHLASATGGIELVCRMIGVHRGSRWEAPLVQLLGELREEKSSLLAMARALDVPVRQYKQLGVWLAEKVTRVKLNGRLLSRSPLSDLVEFEFLASGVRAKRSGFETLRIVAEVDARLDKAELDRLIDQAHRQYEWLTDARRDVAADVFGGRAQAAERTGGH</sequence>
<organism evidence="1 2">
    <name type="scientific">Geodermatophilus aquaeductus</name>
    <dbReference type="NCBI Taxonomy" id="1564161"/>
    <lineage>
        <taxon>Bacteria</taxon>
        <taxon>Bacillati</taxon>
        <taxon>Actinomycetota</taxon>
        <taxon>Actinomycetes</taxon>
        <taxon>Geodermatophilales</taxon>
        <taxon>Geodermatophilaceae</taxon>
        <taxon>Geodermatophilus</taxon>
    </lineage>
</organism>
<accession>A0A521FE82</accession>
<protein>
    <submittedName>
        <fullName evidence="1">Uncharacterized protein</fullName>
    </submittedName>
</protein>
<keyword evidence="2" id="KW-1185">Reference proteome</keyword>
<evidence type="ECO:0000313" key="1">
    <source>
        <dbReference type="EMBL" id="SMO94512.1"/>
    </source>
</evidence>
<reference evidence="1 2" key="1">
    <citation type="submission" date="2017-05" db="EMBL/GenBank/DDBJ databases">
        <authorList>
            <person name="Varghese N."/>
            <person name="Submissions S."/>
        </authorList>
    </citation>
    <scope>NUCLEOTIDE SEQUENCE [LARGE SCALE GENOMIC DNA]</scope>
    <source>
        <strain evidence="1 2">DSM 46834</strain>
    </source>
</reference>
<gene>
    <name evidence="1" type="ORF">SAMN06273567_108127</name>
</gene>
<name>A0A521FE82_9ACTN</name>